<reference evidence="1" key="1">
    <citation type="submission" date="2020-05" db="EMBL/GenBank/DDBJ databases">
        <title>Phylogenomic resolution of chytrid fungi.</title>
        <authorList>
            <person name="Stajich J.E."/>
            <person name="Amses K."/>
            <person name="Simmons R."/>
            <person name="Seto K."/>
            <person name="Myers J."/>
            <person name="Bonds A."/>
            <person name="Quandt C.A."/>
            <person name="Barry K."/>
            <person name="Liu P."/>
            <person name="Grigoriev I."/>
            <person name="Longcore J.E."/>
            <person name="James T.Y."/>
        </authorList>
    </citation>
    <scope>NUCLEOTIDE SEQUENCE</scope>
    <source>
        <strain evidence="1">JEL0318</strain>
    </source>
</reference>
<evidence type="ECO:0000313" key="2">
    <source>
        <dbReference type="Proteomes" id="UP001212841"/>
    </source>
</evidence>
<gene>
    <name evidence="1" type="ORF">HK097_001907</name>
</gene>
<proteinExistence type="predicted"/>
<dbReference type="AlphaFoldDB" id="A0AAD5S5Z4"/>
<dbReference type="EMBL" id="JADGJD010001396">
    <property type="protein sequence ID" value="KAJ3042753.1"/>
    <property type="molecule type" value="Genomic_DNA"/>
</dbReference>
<keyword evidence="2" id="KW-1185">Reference proteome</keyword>
<accession>A0AAD5S5Z4</accession>
<organism evidence="1 2">
    <name type="scientific">Rhizophlyctis rosea</name>
    <dbReference type="NCBI Taxonomy" id="64517"/>
    <lineage>
        <taxon>Eukaryota</taxon>
        <taxon>Fungi</taxon>
        <taxon>Fungi incertae sedis</taxon>
        <taxon>Chytridiomycota</taxon>
        <taxon>Chytridiomycota incertae sedis</taxon>
        <taxon>Chytridiomycetes</taxon>
        <taxon>Rhizophlyctidales</taxon>
        <taxon>Rhizophlyctidaceae</taxon>
        <taxon>Rhizophlyctis</taxon>
    </lineage>
</organism>
<sequence>MLTEQNSEPATKADIVNAVHQLNSTSIPLLKSLTMQNGIAMLHSWYPTIYSPYYGISCQRRIDFACYRYHPEPRSFAHDDQFYSIEQDVQGADLMTDILRALLRGASYKVQPHSLGPLTDPTSEDAVRKDWSVFMDRLCDEIHGLIGKRPRVEYRYAEHVAVVFYE</sequence>
<protein>
    <submittedName>
        <fullName evidence="1">Uncharacterized protein</fullName>
    </submittedName>
</protein>
<evidence type="ECO:0000313" key="1">
    <source>
        <dbReference type="EMBL" id="KAJ3042753.1"/>
    </source>
</evidence>
<dbReference type="Proteomes" id="UP001212841">
    <property type="component" value="Unassembled WGS sequence"/>
</dbReference>
<comment type="caution">
    <text evidence="1">The sequence shown here is derived from an EMBL/GenBank/DDBJ whole genome shotgun (WGS) entry which is preliminary data.</text>
</comment>
<name>A0AAD5S5Z4_9FUNG</name>